<dbReference type="PANTHER" id="PTHR22916">
    <property type="entry name" value="GLYCOSYLTRANSFERASE"/>
    <property type="match status" value="1"/>
</dbReference>
<sequence length="214" mass="23475">MTAQFEYSVVMAVKNGEKYLSTALDSIFSQTLQPLEVTVVNDSSTDSTLTIAQKYPVTIINNLGSGQAAALNTGIARCTGNLIAFLDHDDSWHPTKQAKQIEEFKGNKELDYVTCEVVNFDGAEKKLNMGSSRVLGATTLKADFIKVMGLFDENFLHHAIIEWWGRPAAKNALSAIVNEGLFFRLIHDSNSTVIGKDDARSFLLAAIRASRSVK</sequence>
<name>A0A6J6Z3P9_9ZZZZ</name>
<evidence type="ECO:0000313" key="2">
    <source>
        <dbReference type="EMBL" id="CAB4332585.1"/>
    </source>
</evidence>
<protein>
    <submittedName>
        <fullName evidence="4">Unannotated protein</fullName>
    </submittedName>
</protein>
<evidence type="ECO:0000313" key="6">
    <source>
        <dbReference type="EMBL" id="CAB5135263.1"/>
    </source>
</evidence>
<accession>A0A6J6Z3P9</accession>
<dbReference type="Gene3D" id="3.90.550.10">
    <property type="entry name" value="Spore Coat Polysaccharide Biosynthesis Protein SpsA, Chain A"/>
    <property type="match status" value="1"/>
</dbReference>
<dbReference type="InterPro" id="IPR001173">
    <property type="entry name" value="Glyco_trans_2-like"/>
</dbReference>
<evidence type="ECO:0000313" key="4">
    <source>
        <dbReference type="EMBL" id="CAB4816441.1"/>
    </source>
</evidence>
<organism evidence="4">
    <name type="scientific">freshwater metagenome</name>
    <dbReference type="NCBI Taxonomy" id="449393"/>
    <lineage>
        <taxon>unclassified sequences</taxon>
        <taxon>metagenomes</taxon>
        <taxon>ecological metagenomes</taxon>
    </lineage>
</organism>
<dbReference type="EMBL" id="CAESAH010000005">
    <property type="protein sequence ID" value="CAB4332585.1"/>
    <property type="molecule type" value="Genomic_DNA"/>
</dbReference>
<dbReference type="GO" id="GO:0016758">
    <property type="term" value="F:hexosyltransferase activity"/>
    <property type="evidence" value="ECO:0007669"/>
    <property type="project" value="UniProtKB-ARBA"/>
</dbReference>
<reference evidence="4" key="1">
    <citation type="submission" date="2020-05" db="EMBL/GenBank/DDBJ databases">
        <authorList>
            <person name="Chiriac C."/>
            <person name="Salcher M."/>
            <person name="Ghai R."/>
            <person name="Kavagutti S V."/>
        </authorList>
    </citation>
    <scope>NUCLEOTIDE SEQUENCE</scope>
</reference>
<dbReference type="AlphaFoldDB" id="A0A6J6Z3P9"/>
<proteinExistence type="predicted"/>
<dbReference type="PANTHER" id="PTHR22916:SF3">
    <property type="entry name" value="UDP-GLCNAC:BETAGAL BETA-1,3-N-ACETYLGLUCOSAMINYLTRANSFERASE-LIKE PROTEIN 1"/>
    <property type="match status" value="1"/>
</dbReference>
<feature type="domain" description="Glycosyltransferase 2-like" evidence="1">
    <location>
        <begin position="8"/>
        <end position="154"/>
    </location>
</feature>
<dbReference type="Pfam" id="PF00535">
    <property type="entry name" value="Glycos_transf_2"/>
    <property type="match status" value="1"/>
</dbReference>
<dbReference type="EMBL" id="CAEZYO010000005">
    <property type="protein sequence ID" value="CAB4723384.1"/>
    <property type="molecule type" value="Genomic_DNA"/>
</dbReference>
<gene>
    <name evidence="3" type="ORF">UFOPK2731_00316</name>
    <name evidence="4" type="ORF">UFOPK3161_00240</name>
    <name evidence="5" type="ORF">UFOPK3288_00701</name>
    <name evidence="2" type="ORF">UFOPK3962_00320</name>
    <name evidence="6" type="ORF">UFOPK4427_00136</name>
</gene>
<dbReference type="EMBL" id="CAFBLC010000018">
    <property type="protein sequence ID" value="CAB4854476.1"/>
    <property type="molecule type" value="Genomic_DNA"/>
</dbReference>
<dbReference type="SUPFAM" id="SSF53448">
    <property type="entry name" value="Nucleotide-diphospho-sugar transferases"/>
    <property type="match status" value="1"/>
</dbReference>
<dbReference type="EMBL" id="CAFBRY010000002">
    <property type="protein sequence ID" value="CAB5135263.1"/>
    <property type="molecule type" value="Genomic_DNA"/>
</dbReference>
<evidence type="ECO:0000313" key="5">
    <source>
        <dbReference type="EMBL" id="CAB4854476.1"/>
    </source>
</evidence>
<evidence type="ECO:0000259" key="1">
    <source>
        <dbReference type="Pfam" id="PF00535"/>
    </source>
</evidence>
<evidence type="ECO:0000313" key="3">
    <source>
        <dbReference type="EMBL" id="CAB4723384.1"/>
    </source>
</evidence>
<dbReference type="EMBL" id="CAFABC010000003">
    <property type="protein sequence ID" value="CAB4816441.1"/>
    <property type="molecule type" value="Genomic_DNA"/>
</dbReference>
<dbReference type="InterPro" id="IPR029044">
    <property type="entry name" value="Nucleotide-diphossugar_trans"/>
</dbReference>
<dbReference type="CDD" id="cd00761">
    <property type="entry name" value="Glyco_tranf_GTA_type"/>
    <property type="match status" value="1"/>
</dbReference>